<feature type="region of interest" description="Disordered" evidence="1">
    <location>
        <begin position="1"/>
        <end position="88"/>
    </location>
</feature>
<gene>
    <name evidence="2" type="ORF">S01H4_54260</name>
</gene>
<feature type="compositionally biased region" description="Polar residues" evidence="1">
    <location>
        <begin position="18"/>
        <end position="81"/>
    </location>
</feature>
<organism evidence="2">
    <name type="scientific">marine sediment metagenome</name>
    <dbReference type="NCBI Taxonomy" id="412755"/>
    <lineage>
        <taxon>unclassified sequences</taxon>
        <taxon>metagenomes</taxon>
        <taxon>ecological metagenomes</taxon>
    </lineage>
</organism>
<comment type="caution">
    <text evidence="2">The sequence shown here is derived from an EMBL/GenBank/DDBJ whole genome shotgun (WGS) entry which is preliminary data.</text>
</comment>
<feature type="non-terminal residue" evidence="2">
    <location>
        <position position="257"/>
    </location>
</feature>
<dbReference type="AlphaFoldDB" id="X1ETA2"/>
<evidence type="ECO:0000313" key="2">
    <source>
        <dbReference type="EMBL" id="GAH11868.1"/>
    </source>
</evidence>
<feature type="non-terminal residue" evidence="2">
    <location>
        <position position="1"/>
    </location>
</feature>
<dbReference type="EMBL" id="BART01031207">
    <property type="protein sequence ID" value="GAH11868.1"/>
    <property type="molecule type" value="Genomic_DNA"/>
</dbReference>
<protein>
    <submittedName>
        <fullName evidence="2">Uncharacterized protein</fullName>
    </submittedName>
</protein>
<name>X1ETA2_9ZZZZ</name>
<feature type="region of interest" description="Disordered" evidence="1">
    <location>
        <begin position="221"/>
        <end position="257"/>
    </location>
</feature>
<proteinExistence type="predicted"/>
<feature type="region of interest" description="Disordered" evidence="1">
    <location>
        <begin position="140"/>
        <end position="208"/>
    </location>
</feature>
<accession>X1ETA2</accession>
<feature type="compositionally biased region" description="Polar residues" evidence="1">
    <location>
        <begin position="189"/>
        <end position="208"/>
    </location>
</feature>
<sequence length="257" mass="27086">RETADMGLNGSIAALPFSQETGASETSTLLLSQPVSSQGTNSFESSNPLLNDASSQVSSPARDTINPENKNESINNDSSVDGSLGLRSLSNQNHSFAAEVQSELSSSNGVLSVDANSTANFSTDTNELLQKSFDEKKAATYSSASDVAAKSPFAPPTSTKTKKIEVSSPLSGDEIENDDIGEEMISLGSPASNSSSDMSYQSKGSDGVTANTAALRDIMADLTDDFNKSPRMEKKKRRRRSSAFSLSSLSQNGNEDT</sequence>
<evidence type="ECO:0000256" key="1">
    <source>
        <dbReference type="SAM" id="MobiDB-lite"/>
    </source>
</evidence>
<reference evidence="2" key="1">
    <citation type="journal article" date="2014" name="Front. Microbiol.">
        <title>High frequency of phylogenetically diverse reductive dehalogenase-homologous genes in deep subseafloor sedimentary metagenomes.</title>
        <authorList>
            <person name="Kawai M."/>
            <person name="Futagami T."/>
            <person name="Toyoda A."/>
            <person name="Takaki Y."/>
            <person name="Nishi S."/>
            <person name="Hori S."/>
            <person name="Arai W."/>
            <person name="Tsubouchi T."/>
            <person name="Morono Y."/>
            <person name="Uchiyama I."/>
            <person name="Ito T."/>
            <person name="Fujiyama A."/>
            <person name="Inagaki F."/>
            <person name="Takami H."/>
        </authorList>
    </citation>
    <scope>NUCLEOTIDE SEQUENCE</scope>
    <source>
        <strain evidence="2">Expedition CK06-06</strain>
    </source>
</reference>
<feature type="compositionally biased region" description="Acidic residues" evidence="1">
    <location>
        <begin position="173"/>
        <end position="182"/>
    </location>
</feature>